<accession>A0A2G8L3L8</accession>
<keyword evidence="7" id="KW-0804">Transcription</keyword>
<keyword evidence="4" id="KW-0963">Cytoplasm</keyword>
<evidence type="ECO:0000256" key="3">
    <source>
        <dbReference type="ARBA" id="ARBA00006647"/>
    </source>
</evidence>
<keyword evidence="8" id="KW-0675">Receptor</keyword>
<dbReference type="InterPro" id="IPR033544">
    <property type="entry name" value="NR0B1/2"/>
</dbReference>
<dbReference type="AlphaFoldDB" id="A0A2G8L3L8"/>
<dbReference type="SUPFAM" id="SSF48508">
    <property type="entry name" value="Nuclear receptor ligand-binding domain"/>
    <property type="match status" value="1"/>
</dbReference>
<organism evidence="11 12">
    <name type="scientific">Stichopus japonicus</name>
    <name type="common">Sea cucumber</name>
    <dbReference type="NCBI Taxonomy" id="307972"/>
    <lineage>
        <taxon>Eukaryota</taxon>
        <taxon>Metazoa</taxon>
        <taxon>Echinodermata</taxon>
        <taxon>Eleutherozoa</taxon>
        <taxon>Echinozoa</taxon>
        <taxon>Holothuroidea</taxon>
        <taxon>Aspidochirotacea</taxon>
        <taxon>Aspidochirotida</taxon>
        <taxon>Stichopodidae</taxon>
        <taxon>Apostichopus</taxon>
    </lineage>
</organism>
<proteinExistence type="inferred from homology"/>
<feature type="compositionally biased region" description="Polar residues" evidence="9">
    <location>
        <begin position="30"/>
        <end position="41"/>
    </location>
</feature>
<dbReference type="InterPro" id="IPR000536">
    <property type="entry name" value="Nucl_hrmn_rcpt_lig-bd"/>
</dbReference>
<comment type="similarity">
    <text evidence="3">Belongs to the nuclear hormone receptor family. NR0 subfamily.</text>
</comment>
<dbReference type="PANTHER" id="PTHR24081:SF8">
    <property type="entry name" value="NR LBD DOMAIN-CONTAINING PROTEIN"/>
    <property type="match status" value="1"/>
</dbReference>
<evidence type="ECO:0000256" key="2">
    <source>
        <dbReference type="ARBA" id="ARBA00004496"/>
    </source>
</evidence>
<dbReference type="GO" id="GO:0003714">
    <property type="term" value="F:transcription corepressor activity"/>
    <property type="evidence" value="ECO:0007669"/>
    <property type="project" value="TreeGrafter"/>
</dbReference>
<evidence type="ECO:0000256" key="9">
    <source>
        <dbReference type="SAM" id="MobiDB-lite"/>
    </source>
</evidence>
<evidence type="ECO:0000256" key="6">
    <source>
        <dbReference type="ARBA" id="ARBA00023015"/>
    </source>
</evidence>
<sequence>MEERRNHDWNKGDCNCPDRHSKDSILYSLLSGNSSSDTDSPPNEREETSSRNLIPWLHNNSTSPLSSSSSSSLSTRTSPQSTPSCHYTPAAVRLCNPKETCQQVALLLLKTVEFVRTLPIHSAFPSKDRTLLFQHSWSELLALTMAQYKFEFEVEEAKITQLPSPEEEKEQTGVEEGAGVAPNQLCPQGGLLKCLVAMKGIPTKCDVDTMNTFFRKCDTMMLDDKEFAYLKATIFFSSDVPGLVNPGMVESHQSQAQLRLGEYETAMYPTDPLRFAHILLSLPPLRNIRSKVITQLFFQDLIGDAPMEELLKQMLANP</sequence>
<dbReference type="STRING" id="307972.A0A2G8L3L8"/>
<evidence type="ECO:0000313" key="12">
    <source>
        <dbReference type="Proteomes" id="UP000230750"/>
    </source>
</evidence>
<feature type="domain" description="NR LBD" evidence="10">
    <location>
        <begin position="60"/>
        <end position="318"/>
    </location>
</feature>
<protein>
    <recommendedName>
        <fullName evidence="10">NR LBD domain-containing protein</fullName>
    </recommendedName>
</protein>
<dbReference type="InterPro" id="IPR001723">
    <property type="entry name" value="Nuclear_hrmn_rcpt"/>
</dbReference>
<evidence type="ECO:0000313" key="11">
    <source>
        <dbReference type="EMBL" id="PIK54856.1"/>
    </source>
</evidence>
<reference evidence="11 12" key="1">
    <citation type="journal article" date="2017" name="PLoS Biol.">
        <title>The sea cucumber genome provides insights into morphological evolution and visceral regeneration.</title>
        <authorList>
            <person name="Zhang X."/>
            <person name="Sun L."/>
            <person name="Yuan J."/>
            <person name="Sun Y."/>
            <person name="Gao Y."/>
            <person name="Zhang L."/>
            <person name="Li S."/>
            <person name="Dai H."/>
            <person name="Hamel J.F."/>
            <person name="Liu C."/>
            <person name="Yu Y."/>
            <person name="Liu S."/>
            <person name="Lin W."/>
            <person name="Guo K."/>
            <person name="Jin S."/>
            <person name="Xu P."/>
            <person name="Storey K.B."/>
            <person name="Huan P."/>
            <person name="Zhang T."/>
            <person name="Zhou Y."/>
            <person name="Zhang J."/>
            <person name="Lin C."/>
            <person name="Li X."/>
            <person name="Xing L."/>
            <person name="Huo D."/>
            <person name="Sun M."/>
            <person name="Wang L."/>
            <person name="Mercier A."/>
            <person name="Li F."/>
            <person name="Yang H."/>
            <person name="Xiang J."/>
        </authorList>
    </citation>
    <scope>NUCLEOTIDE SEQUENCE [LARGE SCALE GENOMIC DNA]</scope>
    <source>
        <strain evidence="11">Shaxun</strain>
        <tissue evidence="11">Muscle</tissue>
    </source>
</reference>
<name>A0A2G8L3L8_STIJA</name>
<evidence type="ECO:0000256" key="7">
    <source>
        <dbReference type="ARBA" id="ARBA00023163"/>
    </source>
</evidence>
<dbReference type="SMART" id="SM00430">
    <property type="entry name" value="HOLI"/>
    <property type="match status" value="1"/>
</dbReference>
<dbReference type="GO" id="GO:0005737">
    <property type="term" value="C:cytoplasm"/>
    <property type="evidence" value="ECO:0007669"/>
    <property type="project" value="UniProtKB-SubCell"/>
</dbReference>
<dbReference type="EMBL" id="MRZV01000232">
    <property type="protein sequence ID" value="PIK54856.1"/>
    <property type="molecule type" value="Genomic_DNA"/>
</dbReference>
<comment type="caution">
    <text evidence="11">The sequence shown here is derived from an EMBL/GenBank/DDBJ whole genome shotgun (WGS) entry which is preliminary data.</text>
</comment>
<dbReference type="InterPro" id="IPR035500">
    <property type="entry name" value="NHR-like_dom_sf"/>
</dbReference>
<evidence type="ECO:0000256" key="5">
    <source>
        <dbReference type="ARBA" id="ARBA00022491"/>
    </source>
</evidence>
<dbReference type="Proteomes" id="UP000230750">
    <property type="component" value="Unassembled WGS sequence"/>
</dbReference>
<keyword evidence="5" id="KW-0678">Repressor</keyword>
<evidence type="ECO:0000256" key="4">
    <source>
        <dbReference type="ARBA" id="ARBA00022490"/>
    </source>
</evidence>
<dbReference type="PANTHER" id="PTHR24081">
    <property type="entry name" value="NUCLEAR RECEPTOR SUBFAMILY 0 GROUP B"/>
    <property type="match status" value="1"/>
</dbReference>
<evidence type="ECO:0000259" key="10">
    <source>
        <dbReference type="PROSITE" id="PS51843"/>
    </source>
</evidence>
<evidence type="ECO:0000256" key="8">
    <source>
        <dbReference type="ARBA" id="ARBA00023170"/>
    </source>
</evidence>
<dbReference type="OrthoDB" id="10028565at2759"/>
<keyword evidence="12" id="KW-1185">Reference proteome</keyword>
<gene>
    <name evidence="11" type="ORF">BSL78_08233</name>
</gene>
<dbReference type="PROSITE" id="PS51843">
    <property type="entry name" value="NR_LBD"/>
    <property type="match status" value="1"/>
</dbReference>
<keyword evidence="6" id="KW-0805">Transcription regulation</keyword>
<dbReference type="GO" id="GO:0000122">
    <property type="term" value="P:negative regulation of transcription by RNA polymerase II"/>
    <property type="evidence" value="ECO:0007669"/>
    <property type="project" value="TreeGrafter"/>
</dbReference>
<dbReference type="Gene3D" id="1.10.565.10">
    <property type="entry name" value="Retinoid X Receptor"/>
    <property type="match status" value="1"/>
</dbReference>
<feature type="region of interest" description="Disordered" evidence="9">
    <location>
        <begin position="1"/>
        <end position="20"/>
    </location>
</feature>
<feature type="compositionally biased region" description="Low complexity" evidence="9">
    <location>
        <begin position="61"/>
        <end position="84"/>
    </location>
</feature>
<comment type="subcellular location">
    <subcellularLocation>
        <location evidence="2">Cytoplasm</location>
    </subcellularLocation>
    <subcellularLocation>
        <location evidence="1">Nucleus</location>
    </subcellularLocation>
</comment>
<feature type="region of interest" description="Disordered" evidence="9">
    <location>
        <begin position="27"/>
        <end position="84"/>
    </location>
</feature>
<dbReference type="Pfam" id="PF00104">
    <property type="entry name" value="Hormone_recep"/>
    <property type="match status" value="1"/>
</dbReference>
<dbReference type="PRINTS" id="PR00398">
    <property type="entry name" value="STRDHORMONER"/>
</dbReference>
<dbReference type="GO" id="GO:0005634">
    <property type="term" value="C:nucleus"/>
    <property type="evidence" value="ECO:0007669"/>
    <property type="project" value="UniProtKB-SubCell"/>
</dbReference>
<evidence type="ECO:0000256" key="1">
    <source>
        <dbReference type="ARBA" id="ARBA00004123"/>
    </source>
</evidence>